<evidence type="ECO:0000313" key="1">
    <source>
        <dbReference type="EMBL" id="MEK0185386.1"/>
    </source>
</evidence>
<sequence>MTADNLLAIAKDLQRSCFAPTNIFALIEMHPVPNPDKKTFPNPLTPA</sequence>
<proteinExistence type="predicted"/>
<organism evidence="1 2">
    <name type="scientific">Microcoleus anatoxicus PTRS2</name>
    <dbReference type="NCBI Taxonomy" id="2705321"/>
    <lineage>
        <taxon>Bacteria</taxon>
        <taxon>Bacillati</taxon>
        <taxon>Cyanobacteriota</taxon>
        <taxon>Cyanophyceae</taxon>
        <taxon>Oscillatoriophycideae</taxon>
        <taxon>Oscillatoriales</taxon>
        <taxon>Microcoleaceae</taxon>
        <taxon>Microcoleus</taxon>
        <taxon>Microcoleus anatoxicus</taxon>
    </lineage>
</organism>
<comment type="caution">
    <text evidence="1">The sequence shown here is derived from an EMBL/GenBank/DDBJ whole genome shotgun (WGS) entry which is preliminary data.</text>
</comment>
<dbReference type="Proteomes" id="UP001384579">
    <property type="component" value="Unassembled WGS sequence"/>
</dbReference>
<evidence type="ECO:0000313" key="2">
    <source>
        <dbReference type="Proteomes" id="UP001384579"/>
    </source>
</evidence>
<keyword evidence="2" id="KW-1185">Reference proteome</keyword>
<accession>A0ABU8YM84</accession>
<reference evidence="1 2" key="1">
    <citation type="journal article" date="2020" name="Harmful Algae">
        <title>Molecular and morphological characterization of a novel dihydroanatoxin-a producing Microcoleus species (cyanobacteria) from the Russian River, California, USA.</title>
        <authorList>
            <person name="Conklin K.Y."/>
            <person name="Stancheva R."/>
            <person name="Otten T.G."/>
            <person name="Fadness R."/>
            <person name="Boyer G.L."/>
            <person name="Read B."/>
            <person name="Zhang X."/>
            <person name="Sheath R.G."/>
        </authorList>
    </citation>
    <scope>NUCLEOTIDE SEQUENCE [LARGE SCALE GENOMIC DNA]</scope>
    <source>
        <strain evidence="1 2">PTRS2</strain>
    </source>
</reference>
<dbReference type="RefSeq" id="WP_340517050.1">
    <property type="nucleotide sequence ID" value="NZ_JBBLXS010000115.1"/>
</dbReference>
<dbReference type="EMBL" id="JBBLXS010000115">
    <property type="protein sequence ID" value="MEK0185386.1"/>
    <property type="molecule type" value="Genomic_DNA"/>
</dbReference>
<protein>
    <submittedName>
        <fullName evidence="1">Uncharacterized protein</fullName>
    </submittedName>
</protein>
<name>A0ABU8YM84_9CYAN</name>
<gene>
    <name evidence="1" type="ORF">WMG39_10995</name>
</gene>